<feature type="transmembrane region" description="Helical" evidence="1">
    <location>
        <begin position="381"/>
        <end position="405"/>
    </location>
</feature>
<feature type="transmembrane region" description="Helical" evidence="1">
    <location>
        <begin position="42"/>
        <end position="60"/>
    </location>
</feature>
<proteinExistence type="predicted"/>
<organism evidence="2 3">
    <name type="scientific">Acaryochloris thomasi RCC1774</name>
    <dbReference type="NCBI Taxonomy" id="1764569"/>
    <lineage>
        <taxon>Bacteria</taxon>
        <taxon>Bacillati</taxon>
        <taxon>Cyanobacteriota</taxon>
        <taxon>Cyanophyceae</taxon>
        <taxon>Acaryochloridales</taxon>
        <taxon>Acaryochloridaceae</taxon>
        <taxon>Acaryochloris</taxon>
        <taxon>Acaryochloris thomasi</taxon>
    </lineage>
</organism>
<keyword evidence="3" id="KW-1185">Reference proteome</keyword>
<dbReference type="EMBL" id="PQWO01000015">
    <property type="protein sequence ID" value="PZD71610.1"/>
    <property type="molecule type" value="Genomic_DNA"/>
</dbReference>
<feature type="transmembrane region" description="Helical" evidence="1">
    <location>
        <begin position="149"/>
        <end position="168"/>
    </location>
</feature>
<feature type="transmembrane region" description="Helical" evidence="1">
    <location>
        <begin position="240"/>
        <end position="266"/>
    </location>
</feature>
<comment type="caution">
    <text evidence="2">The sequence shown here is derived from an EMBL/GenBank/DDBJ whole genome shotgun (WGS) entry which is preliminary data.</text>
</comment>
<keyword evidence="1" id="KW-0812">Transmembrane</keyword>
<evidence type="ECO:0000313" key="3">
    <source>
        <dbReference type="Proteomes" id="UP000248857"/>
    </source>
</evidence>
<feature type="transmembrane region" description="Helical" evidence="1">
    <location>
        <begin position="301"/>
        <end position="318"/>
    </location>
</feature>
<feature type="transmembrane region" description="Helical" evidence="1">
    <location>
        <begin position="123"/>
        <end position="142"/>
    </location>
</feature>
<evidence type="ECO:0000256" key="1">
    <source>
        <dbReference type="SAM" id="Phobius"/>
    </source>
</evidence>
<accession>A0A2W1JC71</accession>
<feature type="transmembrane region" description="Helical" evidence="1">
    <location>
        <begin position="426"/>
        <end position="452"/>
    </location>
</feature>
<dbReference type="OrthoDB" id="7295126at2"/>
<dbReference type="Proteomes" id="UP000248857">
    <property type="component" value="Unassembled WGS sequence"/>
</dbReference>
<evidence type="ECO:0000313" key="2">
    <source>
        <dbReference type="EMBL" id="PZD71610.1"/>
    </source>
</evidence>
<keyword evidence="1" id="KW-1133">Transmembrane helix</keyword>
<protein>
    <submittedName>
        <fullName evidence="2">Uncharacterized protein</fullName>
    </submittedName>
</protein>
<name>A0A2W1JC71_9CYAN</name>
<gene>
    <name evidence="2" type="ORF">C1752_04991</name>
</gene>
<feature type="transmembrane region" description="Helical" evidence="1">
    <location>
        <begin position="180"/>
        <end position="198"/>
    </location>
</feature>
<feature type="transmembrane region" description="Helical" evidence="1">
    <location>
        <begin position="20"/>
        <end position="37"/>
    </location>
</feature>
<dbReference type="AlphaFoldDB" id="A0A2W1JC71"/>
<sequence length="475" mass="52932">MFVRTANPSIASTSPDFKKSWILIVGFVGLMGLSLAAGVGKAAALLFPVGSLYIACFFYFRMPHYYVGFTWWLWFIGPFVRRLIDFREGGLTPGDFVLTPLLVTWVSAITFFRYLPYLYDKKALPFLLCISSVVYAFIVGTIQGNPLNANTYGTLKLLGPIFFGFHLFLDSPNYPKYRKVFLSVFLWGLIVMGVYGIFQRLILPQWDQLYLLHIEKENEVSQGVNSAFGLFSTAEGRQQFAGLIFPGLLLMLCHAGKSLPFIASIFGYLNFLLSRARAGWVSWLISMAIFLPSLKPQRQVRIILLISVSIAVMIPLSLTEPFSGFITERLGSLTDLSGDNSIGVRRAAYNALFGEAIKEVIGRGVGFDLSRLTKISTFDGAILPMMFWLGWIGITFFAAGIYLLLWKVFSEKKSQNDDFASASRAIAIGLFFQVGLNLIFISTLAMVFWGFAGISLAANAYYRGILEGVESELSQ</sequence>
<reference evidence="2 3" key="1">
    <citation type="journal article" date="2018" name="Sci. Rep.">
        <title>A novel species of the marine cyanobacterium Acaryochloris with a unique pigment content and lifestyle.</title>
        <authorList>
            <person name="Partensky F."/>
            <person name="Six C."/>
            <person name="Ratin M."/>
            <person name="Garczarek L."/>
            <person name="Vaulot D."/>
            <person name="Probert I."/>
            <person name="Calteau A."/>
            <person name="Gourvil P."/>
            <person name="Marie D."/>
            <person name="Grebert T."/>
            <person name="Bouchier C."/>
            <person name="Le Panse S."/>
            <person name="Gachenot M."/>
            <person name="Rodriguez F."/>
            <person name="Garrido J.L."/>
        </authorList>
    </citation>
    <scope>NUCLEOTIDE SEQUENCE [LARGE SCALE GENOMIC DNA]</scope>
    <source>
        <strain evidence="2 3">RCC1774</strain>
    </source>
</reference>
<keyword evidence="1" id="KW-0472">Membrane</keyword>
<feature type="transmembrane region" description="Helical" evidence="1">
    <location>
        <begin position="96"/>
        <end position="117"/>
    </location>
</feature>
<feature type="transmembrane region" description="Helical" evidence="1">
    <location>
        <begin position="66"/>
        <end position="84"/>
    </location>
</feature>
<dbReference type="RefSeq" id="WP_110987799.1">
    <property type="nucleotide sequence ID" value="NZ_CAWNWM010000015.1"/>
</dbReference>